<dbReference type="InterPro" id="IPR036765">
    <property type="entry name" value="ZipA_FtsZ-bd_C_sf"/>
</dbReference>
<evidence type="ECO:0000313" key="12">
    <source>
        <dbReference type="EMBL" id="MBN0986861.1"/>
    </source>
</evidence>
<accession>A0ABS2W5G0</accession>
<comment type="subcellular location">
    <subcellularLocation>
        <location evidence="8">Cell inner membrane</location>
        <topology evidence="8">Single-pass type I membrane protein</topology>
    </subcellularLocation>
    <text evidence="8">Localizes to the Z ring in an FtsZ-dependent manner.</text>
</comment>
<dbReference type="RefSeq" id="WP_205213120.1">
    <property type="nucleotide sequence ID" value="NZ_JAFFZP010000006.1"/>
</dbReference>
<proteinExistence type="inferred from homology"/>
<evidence type="ECO:0000256" key="3">
    <source>
        <dbReference type="ARBA" id="ARBA00022618"/>
    </source>
</evidence>
<feature type="compositionally biased region" description="Acidic residues" evidence="10">
    <location>
        <begin position="394"/>
        <end position="403"/>
    </location>
</feature>
<keyword evidence="6 8" id="KW-0472">Membrane</keyword>
<dbReference type="PANTHER" id="PTHR38685">
    <property type="entry name" value="CELL DIVISION PROTEIN ZIPA"/>
    <property type="match status" value="1"/>
</dbReference>
<dbReference type="Pfam" id="PF04354">
    <property type="entry name" value="ZipA_C"/>
    <property type="match status" value="1"/>
</dbReference>
<dbReference type="SUPFAM" id="SSF64383">
    <property type="entry name" value="Cell-division protein ZipA, C-terminal domain"/>
    <property type="match status" value="1"/>
</dbReference>
<dbReference type="Gene3D" id="3.30.1400.10">
    <property type="entry name" value="ZipA, C-terminal FtsZ-binding domain"/>
    <property type="match status" value="1"/>
</dbReference>
<feature type="compositionally biased region" description="Acidic residues" evidence="10">
    <location>
        <begin position="273"/>
        <end position="282"/>
    </location>
</feature>
<feature type="domain" description="ZipA C-terminal FtsZ-binding" evidence="11">
    <location>
        <begin position="532"/>
        <end position="663"/>
    </location>
</feature>
<evidence type="ECO:0000256" key="4">
    <source>
        <dbReference type="ARBA" id="ARBA00022692"/>
    </source>
</evidence>
<keyword evidence="7 8" id="KW-0131">Cell cycle</keyword>
<evidence type="ECO:0000259" key="11">
    <source>
        <dbReference type="SMART" id="SM00771"/>
    </source>
</evidence>
<keyword evidence="3 8" id="KW-0132">Cell division</keyword>
<comment type="similarity">
    <text evidence="8 9">Belongs to the ZipA family.</text>
</comment>
<dbReference type="HAMAP" id="MF_00509">
    <property type="entry name" value="ZipA"/>
    <property type="match status" value="1"/>
</dbReference>
<protein>
    <recommendedName>
        <fullName evidence="8 9">Cell division protein ZipA</fullName>
    </recommendedName>
</protein>
<dbReference type="Proteomes" id="UP000760472">
    <property type="component" value="Unassembled WGS sequence"/>
</dbReference>
<dbReference type="InterPro" id="IPR011919">
    <property type="entry name" value="Cell_div_ZipA"/>
</dbReference>
<feature type="compositionally biased region" description="Basic and acidic residues" evidence="10">
    <location>
        <begin position="299"/>
        <end position="315"/>
    </location>
</feature>
<name>A0ABS2W5G0_9GAMM</name>
<feature type="compositionally biased region" description="Acidic residues" evidence="10">
    <location>
        <begin position="316"/>
        <end position="327"/>
    </location>
</feature>
<keyword evidence="5 8" id="KW-1133">Transmembrane helix</keyword>
<dbReference type="InterPro" id="IPR007449">
    <property type="entry name" value="ZipA_FtsZ-bd_C"/>
</dbReference>
<comment type="function">
    <text evidence="8 9">Essential cell division protein that stabilizes the FtsZ protofilaments by cross-linking them and that serves as a cytoplasmic membrane anchor for the Z ring. Also required for the recruitment to the septal ring of downstream cell division proteins.</text>
</comment>
<evidence type="ECO:0000256" key="2">
    <source>
        <dbReference type="ARBA" id="ARBA00022519"/>
    </source>
</evidence>
<dbReference type="PANTHER" id="PTHR38685:SF1">
    <property type="entry name" value="CELL DIVISION PROTEIN ZIPA"/>
    <property type="match status" value="1"/>
</dbReference>
<sequence>MELGLREWLIIGGAIVVLLIVLDGWRRMRGGGNRLKMKIDKSFNDIPDVPEETFNPELPGGGARVVGRASDSAADTRREPVFGNAELGDEGLELSIAKAARSAAEKPESRKPLSQNKPDQSSASSSPATESSAAPGRFAKPAWMNKSVQGRSEHISPTFSEDEHDPLFASSDSFPPHHDGPSFDDMDEGISAVRVVRTPKPSEKNNEHPADKTSDNSPQDGAADEDIPVVQHIVTQQERGADAKTGSESGRISAYSSAEPELFRPENLVPENLESDSPESESLEPAYPGSAQIEDDNPEAAHFEKGLTDSARLESEGTELESSELESSELQNLETENSEPEIAQPENVELFPADESDRKAVPANSQLSASYSAEDDDLIDSLPEGFRTDRVAESDDDDDESEFDYTRPVSELMRPVCEDNSQLQQTSMDLQERQESIFSLIDEPAVESEPPFEKSGLARVKAALKPKPKPAPQPERFSAIDDEPEEIADGFFGDQSSARTPDITAAKPVNTADTPNSGIGIKGQSLQKIPEADKVLVISVVAAEGQNGFSGRSLLQILLACGMRYGDMKIFHRYEDGLDKGAIQFSMTNALEPGYFDIDTMDSMETRGVTFFMSMEEPRDVMNAYECMLATAIAVAKNLHGVLLDENRSTMRDQTKEHYRERIRKFEMRKLKKTTSA</sequence>
<organism evidence="12 13">
    <name type="scientific">Amphritea pacifica</name>
    <dbReference type="NCBI Taxonomy" id="2811233"/>
    <lineage>
        <taxon>Bacteria</taxon>
        <taxon>Pseudomonadati</taxon>
        <taxon>Pseudomonadota</taxon>
        <taxon>Gammaproteobacteria</taxon>
        <taxon>Oceanospirillales</taxon>
        <taxon>Oceanospirillaceae</taxon>
        <taxon>Amphritea</taxon>
    </lineage>
</organism>
<evidence type="ECO:0000256" key="10">
    <source>
        <dbReference type="SAM" id="MobiDB-lite"/>
    </source>
</evidence>
<comment type="caution">
    <text evidence="12">The sequence shown here is derived from an EMBL/GenBank/DDBJ whole genome shotgun (WGS) entry which is preliminary data.</text>
</comment>
<feature type="transmembrane region" description="Helical" evidence="8">
    <location>
        <begin position="6"/>
        <end position="25"/>
    </location>
</feature>
<keyword evidence="13" id="KW-1185">Reference proteome</keyword>
<feature type="compositionally biased region" description="Low complexity" evidence="10">
    <location>
        <begin position="121"/>
        <end position="134"/>
    </location>
</feature>
<reference evidence="12 13" key="1">
    <citation type="submission" date="2021-02" db="EMBL/GenBank/DDBJ databases">
        <title>A novel species of genus Amphritea isolated from a fishpond in China.</title>
        <authorList>
            <person name="Lu H."/>
        </authorList>
    </citation>
    <scope>NUCLEOTIDE SEQUENCE [LARGE SCALE GENOMIC DNA]</scope>
    <source>
        <strain evidence="12 13">RP18W</strain>
    </source>
</reference>
<feature type="compositionally biased region" description="Polar residues" evidence="10">
    <location>
        <begin position="146"/>
        <end position="159"/>
    </location>
</feature>
<dbReference type="GO" id="GO:0051301">
    <property type="term" value="P:cell division"/>
    <property type="evidence" value="ECO:0007669"/>
    <property type="project" value="UniProtKB-KW"/>
</dbReference>
<evidence type="ECO:0000256" key="6">
    <source>
        <dbReference type="ARBA" id="ARBA00023136"/>
    </source>
</evidence>
<feature type="region of interest" description="Disordered" evidence="10">
    <location>
        <begin position="488"/>
        <end position="518"/>
    </location>
</feature>
<evidence type="ECO:0000256" key="1">
    <source>
        <dbReference type="ARBA" id="ARBA00022475"/>
    </source>
</evidence>
<dbReference type="NCBIfam" id="TIGR02205">
    <property type="entry name" value="septum_zipA"/>
    <property type="match status" value="1"/>
</dbReference>
<evidence type="ECO:0000256" key="8">
    <source>
        <dbReference type="HAMAP-Rule" id="MF_00509"/>
    </source>
</evidence>
<keyword evidence="2 8" id="KW-0997">Cell inner membrane</keyword>
<dbReference type="EMBL" id="JAFFZP010000006">
    <property type="protein sequence ID" value="MBN0986861.1"/>
    <property type="molecule type" value="Genomic_DNA"/>
</dbReference>
<evidence type="ECO:0000313" key="13">
    <source>
        <dbReference type="Proteomes" id="UP000760472"/>
    </source>
</evidence>
<evidence type="ECO:0000256" key="5">
    <source>
        <dbReference type="ARBA" id="ARBA00022989"/>
    </source>
</evidence>
<keyword evidence="4 8" id="KW-0812">Transmembrane</keyword>
<comment type="subunit">
    <text evidence="8">Interacts with FtsZ via their C-terminal domains.</text>
</comment>
<evidence type="ECO:0000256" key="9">
    <source>
        <dbReference type="RuleBase" id="RU003612"/>
    </source>
</evidence>
<dbReference type="SMART" id="SM00771">
    <property type="entry name" value="ZipA_C"/>
    <property type="match status" value="1"/>
</dbReference>
<gene>
    <name evidence="8 12" type="primary">zipA</name>
    <name evidence="12" type="ORF">JW498_05765</name>
</gene>
<feature type="region of interest" description="Disordered" evidence="10">
    <location>
        <begin position="56"/>
        <end position="86"/>
    </location>
</feature>
<feature type="region of interest" description="Disordered" evidence="10">
    <location>
        <begin position="99"/>
        <end position="416"/>
    </location>
</feature>
<feature type="compositionally biased region" description="Basic and acidic residues" evidence="10">
    <location>
        <begin position="200"/>
        <end position="214"/>
    </location>
</feature>
<feature type="compositionally biased region" description="Polar residues" evidence="10">
    <location>
        <begin position="246"/>
        <end position="256"/>
    </location>
</feature>
<keyword evidence="1 8" id="KW-1003">Cell membrane</keyword>
<evidence type="ECO:0000256" key="7">
    <source>
        <dbReference type="ARBA" id="ARBA00023306"/>
    </source>
</evidence>